<name>A0ABX2UFH0_9LACO</name>
<reference evidence="1 2" key="1">
    <citation type="submission" date="2016-05" db="EMBL/GenBank/DDBJ databases">
        <title>Draft genome sequence of Pediococcus parvulus 2.6, a probiotic beta-glucan producer strain.</title>
        <authorList>
            <person name="Mohedano M.L."/>
            <person name="Perez-Ramos A."/>
            <person name="Duenas M.T."/>
            <person name="Lamontanara A."/>
            <person name="Orru L."/>
            <person name="Spano G."/>
            <person name="Capozzi V."/>
            <person name="Lopez P."/>
        </authorList>
    </citation>
    <scope>NUCLEOTIDE SEQUENCE [LARGE SCALE GENOMIC DNA]</scope>
    <source>
        <strain evidence="1 2">2.6</strain>
    </source>
</reference>
<organism evidence="1 2">
    <name type="scientific">Pediococcus parvulus</name>
    <dbReference type="NCBI Taxonomy" id="54062"/>
    <lineage>
        <taxon>Bacteria</taxon>
        <taxon>Bacillati</taxon>
        <taxon>Bacillota</taxon>
        <taxon>Bacilli</taxon>
        <taxon>Lactobacillales</taxon>
        <taxon>Lactobacillaceae</taxon>
        <taxon>Pediococcus</taxon>
    </lineage>
</organism>
<evidence type="ECO:0000313" key="1">
    <source>
        <dbReference type="EMBL" id="OAD63956.1"/>
    </source>
</evidence>
<protein>
    <submittedName>
        <fullName evidence="1">Uncharacterized protein</fullName>
    </submittedName>
</protein>
<evidence type="ECO:0000313" key="2">
    <source>
        <dbReference type="Proteomes" id="UP000077280"/>
    </source>
</evidence>
<proteinExistence type="predicted"/>
<dbReference type="Proteomes" id="UP000077280">
    <property type="component" value="Unassembled WGS sequence"/>
</dbReference>
<comment type="caution">
    <text evidence="1">The sequence shown here is derived from an EMBL/GenBank/DDBJ whole genome shotgun (WGS) entry which is preliminary data.</text>
</comment>
<sequence length="59" mass="6826">MLKDENIIYNGNTAVWAIINNKLVRGVNYCPELETTTLWQSNKKIKLMPKKTKLVDFSV</sequence>
<keyword evidence="2" id="KW-1185">Reference proteome</keyword>
<dbReference type="EMBL" id="LXND01000051">
    <property type="protein sequence ID" value="OAD63956.1"/>
    <property type="molecule type" value="Genomic_DNA"/>
</dbReference>
<gene>
    <name evidence="1" type="ORF">A7K95_07265</name>
</gene>
<accession>A0ABX2UFH0</accession>